<dbReference type="AlphaFoldDB" id="A0A0V0GSR2"/>
<feature type="non-terminal residue" evidence="1">
    <location>
        <position position="1"/>
    </location>
</feature>
<dbReference type="EMBL" id="GEDG01032305">
    <property type="protein sequence ID" value="JAP10877.1"/>
    <property type="molecule type" value="Transcribed_RNA"/>
</dbReference>
<proteinExistence type="predicted"/>
<evidence type="ECO:0000313" key="1">
    <source>
        <dbReference type="EMBL" id="JAP10877.1"/>
    </source>
</evidence>
<reference evidence="1" key="1">
    <citation type="submission" date="2015-12" db="EMBL/GenBank/DDBJ databases">
        <title>Gene expression during late stages of embryo sac development: a critical building block for successful pollen-pistil interactions.</title>
        <authorList>
            <person name="Liu Y."/>
            <person name="Joly V."/>
            <person name="Sabar M."/>
            <person name="Matton D.P."/>
        </authorList>
    </citation>
    <scope>NUCLEOTIDE SEQUENCE</scope>
</reference>
<organism evidence="1">
    <name type="scientific">Solanum chacoense</name>
    <name type="common">Chaco potato</name>
    <dbReference type="NCBI Taxonomy" id="4108"/>
    <lineage>
        <taxon>Eukaryota</taxon>
        <taxon>Viridiplantae</taxon>
        <taxon>Streptophyta</taxon>
        <taxon>Embryophyta</taxon>
        <taxon>Tracheophyta</taxon>
        <taxon>Spermatophyta</taxon>
        <taxon>Magnoliopsida</taxon>
        <taxon>eudicotyledons</taxon>
        <taxon>Gunneridae</taxon>
        <taxon>Pentapetalae</taxon>
        <taxon>asterids</taxon>
        <taxon>lamiids</taxon>
        <taxon>Solanales</taxon>
        <taxon>Solanaceae</taxon>
        <taxon>Solanoideae</taxon>
        <taxon>Solaneae</taxon>
        <taxon>Solanum</taxon>
    </lineage>
</organism>
<accession>A0A0V0GSR2</accession>
<name>A0A0V0GSR2_SOLCH</name>
<sequence length="73" mass="8832">RGIKTTKTFIWKKAYSNFYRLYDLSQIQALDLNDRIDFLNQEPQCRLLRSSGVISVILHKYFDMQAIFYFIYI</sequence>
<protein>
    <submittedName>
        <fullName evidence="1">Putative ovule protein</fullName>
    </submittedName>
</protein>